<dbReference type="EMBL" id="BTRK01000003">
    <property type="protein sequence ID" value="GMR40420.1"/>
    <property type="molecule type" value="Genomic_DNA"/>
</dbReference>
<dbReference type="InterPro" id="IPR024079">
    <property type="entry name" value="MetalloPept_cat_dom_sf"/>
</dbReference>
<evidence type="ECO:0000313" key="6">
    <source>
        <dbReference type="Proteomes" id="UP001328107"/>
    </source>
</evidence>
<organism evidence="5 6">
    <name type="scientific">Pristionchus mayeri</name>
    <dbReference type="NCBI Taxonomy" id="1317129"/>
    <lineage>
        <taxon>Eukaryota</taxon>
        <taxon>Metazoa</taxon>
        <taxon>Ecdysozoa</taxon>
        <taxon>Nematoda</taxon>
        <taxon>Chromadorea</taxon>
        <taxon>Rhabditida</taxon>
        <taxon>Rhabditina</taxon>
        <taxon>Diplogasteromorpha</taxon>
        <taxon>Diplogasteroidea</taxon>
        <taxon>Neodiplogasteridae</taxon>
        <taxon>Pristionchus</taxon>
    </lineage>
</organism>
<dbReference type="PANTHER" id="PTHR10127:SF831">
    <property type="entry name" value="ZINC METALLOPROTEINASE NAS-37"/>
    <property type="match status" value="1"/>
</dbReference>
<evidence type="ECO:0000259" key="4">
    <source>
        <dbReference type="PROSITE" id="PS51864"/>
    </source>
</evidence>
<dbReference type="InterPro" id="IPR034035">
    <property type="entry name" value="Astacin-like_dom"/>
</dbReference>
<evidence type="ECO:0000313" key="5">
    <source>
        <dbReference type="EMBL" id="GMR40420.1"/>
    </source>
</evidence>
<dbReference type="InterPro" id="IPR001506">
    <property type="entry name" value="Peptidase_M12A"/>
</dbReference>
<evidence type="ECO:0000256" key="3">
    <source>
        <dbReference type="RuleBase" id="RU361183"/>
    </source>
</evidence>
<accession>A0AAN4ZMP8</accession>
<reference evidence="6" key="1">
    <citation type="submission" date="2022-10" db="EMBL/GenBank/DDBJ databases">
        <title>Genome assembly of Pristionchus species.</title>
        <authorList>
            <person name="Yoshida K."/>
            <person name="Sommer R.J."/>
        </authorList>
    </citation>
    <scope>NUCLEOTIDE SEQUENCE [LARGE SCALE GENOMIC DNA]</scope>
    <source>
        <strain evidence="6">RS5460</strain>
    </source>
</reference>
<dbReference type="GO" id="GO:0004222">
    <property type="term" value="F:metalloendopeptidase activity"/>
    <property type="evidence" value="ECO:0007669"/>
    <property type="project" value="UniProtKB-UniRule"/>
</dbReference>
<dbReference type="GO" id="GO:0008270">
    <property type="term" value="F:zinc ion binding"/>
    <property type="evidence" value="ECO:0007669"/>
    <property type="project" value="UniProtKB-UniRule"/>
</dbReference>
<keyword evidence="1" id="KW-1015">Disulfide bond</keyword>
<dbReference type="CDD" id="cd04280">
    <property type="entry name" value="ZnMc_astacin_like"/>
    <property type="match status" value="1"/>
</dbReference>
<sequence>LIFILAAAVTVADLAPSALPTLQLPKAFAKVSPAQYSVALRRFYSQFESPEAIKQQKKIMRSIIAATEIVQGRLPQQMPELFKAMSARLEGTEIDRPSVAEINAPLSQFLYNGDVMLSPDDFGRVADNADYESRNNIRHKRGAPVVTSTRWSKTQPIGFIISSDIEESTKKLIRTATQKIADNTCLSFKENSNVGTQLQFFRGGGCYSFIGRQFGSFQKISIDTGCELVGIIAHEITHALGIDHTQNRKDRDAHITVNFAAIAPDTIHNFVKLSDADNNNFGVAYDYGSDLHYGAFDFSINGDPVIVASETDYINTMGQRKYMTFNDYQMINLLYNCSENCPKQVSCLNGGYPSPKDCNACVCTDFHYGTNCNLPKTTISITSSRPGNTSFHQDFNSKIYNTDNYNWDKFGKDAPKIIRAPMGKRIKVTINQIYAVFGALPCYLGCPFVGAEFVDNEKGDLTTMGKIFCCTKYENTSFISKTNVIGYKAYAAPGMPFDAKVTYSVV</sequence>
<proteinExistence type="predicted"/>
<dbReference type="PROSITE" id="PS51864">
    <property type="entry name" value="ASTACIN"/>
    <property type="match status" value="1"/>
</dbReference>
<keyword evidence="2 3" id="KW-0645">Protease</keyword>
<evidence type="ECO:0000256" key="2">
    <source>
        <dbReference type="PROSITE-ProRule" id="PRU01211"/>
    </source>
</evidence>
<protein>
    <recommendedName>
        <fullName evidence="3">Metalloendopeptidase</fullName>
        <ecNumber evidence="3">3.4.24.-</ecNumber>
    </recommendedName>
</protein>
<feature type="active site" evidence="2">
    <location>
        <position position="235"/>
    </location>
</feature>
<comment type="cofactor">
    <cofactor evidence="2 3">
        <name>Zn(2+)</name>
        <dbReference type="ChEBI" id="CHEBI:29105"/>
    </cofactor>
    <text evidence="2 3">Binds 1 zinc ion per subunit.</text>
</comment>
<feature type="non-terminal residue" evidence="5">
    <location>
        <position position="1"/>
    </location>
</feature>
<comment type="caution">
    <text evidence="5">The sequence shown here is derived from an EMBL/GenBank/DDBJ whole genome shotgun (WGS) entry which is preliminary data.</text>
</comment>
<keyword evidence="6" id="KW-1185">Reference proteome</keyword>
<dbReference type="EC" id="3.4.24.-" evidence="3"/>
<feature type="domain" description="Peptidase M12A" evidence="4">
    <location>
        <begin position="135"/>
        <end position="338"/>
    </location>
</feature>
<dbReference type="SMART" id="SM00235">
    <property type="entry name" value="ZnMc"/>
    <property type="match status" value="1"/>
</dbReference>
<feature type="binding site" evidence="2">
    <location>
        <position position="238"/>
    </location>
    <ligand>
        <name>Zn(2+)</name>
        <dbReference type="ChEBI" id="CHEBI:29105"/>
        <note>catalytic</note>
    </ligand>
</feature>
<dbReference type="SUPFAM" id="SSF55486">
    <property type="entry name" value="Metalloproteases ('zincins'), catalytic domain"/>
    <property type="match status" value="1"/>
</dbReference>
<dbReference type="InterPro" id="IPR006026">
    <property type="entry name" value="Peptidase_Metallo"/>
</dbReference>
<keyword evidence="2 3" id="KW-0862">Zinc</keyword>
<dbReference type="Gene3D" id="3.40.390.10">
    <property type="entry name" value="Collagenase (Catalytic Domain)"/>
    <property type="match status" value="1"/>
</dbReference>
<comment type="caution">
    <text evidence="2">Lacks conserved residue(s) required for the propagation of feature annotation.</text>
</comment>
<dbReference type="GO" id="GO:0006508">
    <property type="term" value="P:proteolysis"/>
    <property type="evidence" value="ECO:0007669"/>
    <property type="project" value="UniProtKB-KW"/>
</dbReference>
<dbReference type="Proteomes" id="UP001328107">
    <property type="component" value="Unassembled WGS sequence"/>
</dbReference>
<name>A0AAN4ZMP8_9BILA</name>
<dbReference type="AlphaFoldDB" id="A0AAN4ZMP8"/>
<gene>
    <name evidence="5" type="ORF">PMAYCL1PPCAC_10615</name>
</gene>
<feature type="binding site" evidence="2">
    <location>
        <position position="244"/>
    </location>
    <ligand>
        <name>Zn(2+)</name>
        <dbReference type="ChEBI" id="CHEBI:29105"/>
        <note>catalytic</note>
    </ligand>
</feature>
<evidence type="ECO:0000256" key="1">
    <source>
        <dbReference type="ARBA" id="ARBA00023157"/>
    </source>
</evidence>
<dbReference type="PANTHER" id="PTHR10127">
    <property type="entry name" value="DISCOIDIN, CUB, EGF, LAMININ , AND ZINC METALLOPROTEASE DOMAIN CONTAINING"/>
    <property type="match status" value="1"/>
</dbReference>
<keyword evidence="2 3" id="KW-0378">Hydrolase</keyword>
<keyword evidence="2 3" id="KW-0479">Metal-binding</keyword>
<feature type="binding site" evidence="2">
    <location>
        <position position="234"/>
    </location>
    <ligand>
        <name>Zn(2+)</name>
        <dbReference type="ChEBI" id="CHEBI:29105"/>
        <note>catalytic</note>
    </ligand>
</feature>
<dbReference type="PRINTS" id="PR00480">
    <property type="entry name" value="ASTACIN"/>
</dbReference>
<dbReference type="Pfam" id="PF01400">
    <property type="entry name" value="Astacin"/>
    <property type="match status" value="1"/>
</dbReference>
<keyword evidence="2 3" id="KW-0482">Metalloprotease</keyword>